<sequence>LPDIEYEIIWSFENGTEIDSMDFELDENGVIVSFGFYDVEVPYDPLPLTVSTTIIIAFIGIIALIIVIIVISWAYMKSSKEEVPEETRKRHKRKASVKTNKGYFDQS</sequence>
<feature type="compositionally biased region" description="Basic and acidic residues" evidence="1">
    <location>
        <begin position="79"/>
        <end position="88"/>
    </location>
</feature>
<name>A0A0F9H846_9ZZZZ</name>
<reference evidence="3" key="1">
    <citation type="journal article" date="2015" name="Nature">
        <title>Complex archaea that bridge the gap between prokaryotes and eukaryotes.</title>
        <authorList>
            <person name="Spang A."/>
            <person name="Saw J.H."/>
            <person name="Jorgensen S.L."/>
            <person name="Zaremba-Niedzwiedzka K."/>
            <person name="Martijn J."/>
            <person name="Lind A.E."/>
            <person name="van Eijk R."/>
            <person name="Schleper C."/>
            <person name="Guy L."/>
            <person name="Ettema T.J."/>
        </authorList>
    </citation>
    <scope>NUCLEOTIDE SEQUENCE</scope>
</reference>
<keyword evidence="2" id="KW-0472">Membrane</keyword>
<keyword evidence="2" id="KW-1133">Transmembrane helix</keyword>
<feature type="region of interest" description="Disordered" evidence="1">
    <location>
        <begin position="79"/>
        <end position="107"/>
    </location>
</feature>
<organism evidence="3">
    <name type="scientific">marine sediment metagenome</name>
    <dbReference type="NCBI Taxonomy" id="412755"/>
    <lineage>
        <taxon>unclassified sequences</taxon>
        <taxon>metagenomes</taxon>
        <taxon>ecological metagenomes</taxon>
    </lineage>
</organism>
<keyword evidence="2" id="KW-0812">Transmembrane</keyword>
<evidence type="ECO:0000313" key="3">
    <source>
        <dbReference type="EMBL" id="KKM07259.1"/>
    </source>
</evidence>
<evidence type="ECO:0000256" key="1">
    <source>
        <dbReference type="SAM" id="MobiDB-lite"/>
    </source>
</evidence>
<dbReference type="EMBL" id="LAZR01015813">
    <property type="protein sequence ID" value="KKM07259.1"/>
    <property type="molecule type" value="Genomic_DNA"/>
</dbReference>
<feature type="non-terminal residue" evidence="3">
    <location>
        <position position="1"/>
    </location>
</feature>
<comment type="caution">
    <text evidence="3">The sequence shown here is derived from an EMBL/GenBank/DDBJ whole genome shotgun (WGS) entry which is preliminary data.</text>
</comment>
<accession>A0A0F9H846</accession>
<feature type="transmembrane region" description="Helical" evidence="2">
    <location>
        <begin position="54"/>
        <end position="75"/>
    </location>
</feature>
<evidence type="ECO:0000256" key="2">
    <source>
        <dbReference type="SAM" id="Phobius"/>
    </source>
</evidence>
<gene>
    <name evidence="3" type="ORF">LCGC14_1735680</name>
</gene>
<protein>
    <submittedName>
        <fullName evidence="3">Uncharacterized protein</fullName>
    </submittedName>
</protein>
<proteinExistence type="predicted"/>
<dbReference type="AlphaFoldDB" id="A0A0F9H846"/>